<feature type="compositionally biased region" description="Low complexity" evidence="1">
    <location>
        <begin position="35"/>
        <end position="49"/>
    </location>
</feature>
<name>R9UPJ3_9BACL</name>
<dbReference type="EMBL" id="CP003422">
    <property type="protein sequence ID" value="AGN70752.1"/>
    <property type="molecule type" value="Genomic_DNA"/>
</dbReference>
<gene>
    <name evidence="2" type="ORF">B2K_39875</name>
</gene>
<dbReference type="AlphaFoldDB" id="R9UPJ3"/>
<organism evidence="2 3">
    <name type="scientific">Paenibacillus mucilaginosus K02</name>
    <dbReference type="NCBI Taxonomy" id="997761"/>
    <lineage>
        <taxon>Bacteria</taxon>
        <taxon>Bacillati</taxon>
        <taxon>Bacillota</taxon>
        <taxon>Bacilli</taxon>
        <taxon>Bacillales</taxon>
        <taxon>Paenibacillaceae</taxon>
        <taxon>Paenibacillus</taxon>
    </lineage>
</organism>
<evidence type="ECO:0000313" key="2">
    <source>
        <dbReference type="EMBL" id="AGN70752.1"/>
    </source>
</evidence>
<dbReference type="Proteomes" id="UP000007392">
    <property type="component" value="Chromosome"/>
</dbReference>
<feature type="region of interest" description="Disordered" evidence="1">
    <location>
        <begin position="1"/>
        <end position="57"/>
    </location>
</feature>
<protein>
    <submittedName>
        <fullName evidence="2">Uncharacterized protein</fullName>
    </submittedName>
</protein>
<evidence type="ECO:0000313" key="3">
    <source>
        <dbReference type="Proteomes" id="UP000007392"/>
    </source>
</evidence>
<accession>R9UPJ3</accession>
<reference evidence="2 3" key="1">
    <citation type="submission" date="2013-06" db="EMBL/GenBank/DDBJ databases">
        <title>Complete genome sequence of Paenibacillus mucilaginosus K02.</title>
        <authorList>
            <person name="Xiao B."/>
            <person name="Sun L."/>
            <person name="Xiao L."/>
            <person name="Lian B."/>
        </authorList>
    </citation>
    <scope>NUCLEOTIDE SEQUENCE [LARGE SCALE GENOMIC DNA]</scope>
    <source>
        <strain evidence="2 3">K02</strain>
    </source>
</reference>
<proteinExistence type="predicted"/>
<dbReference type="KEGG" id="pmw:B2K_39875"/>
<evidence type="ECO:0000256" key="1">
    <source>
        <dbReference type="SAM" id="MobiDB-lite"/>
    </source>
</evidence>
<sequence>MEGAVPSAWTDSEVPPRERHQAEESAGGEGGLRQRGGSHAAWSARQAAARLESPAAL</sequence>
<feature type="compositionally biased region" description="Basic and acidic residues" evidence="1">
    <location>
        <begin position="14"/>
        <end position="23"/>
    </location>
</feature>
<dbReference type="HOGENOM" id="CLU_2992428_0_0_9"/>